<organism evidence="2 3">
    <name type="scientific">Kribbella caucasensis</name>
    <dbReference type="NCBI Taxonomy" id="2512215"/>
    <lineage>
        <taxon>Bacteria</taxon>
        <taxon>Bacillati</taxon>
        <taxon>Actinomycetota</taxon>
        <taxon>Actinomycetes</taxon>
        <taxon>Propionibacteriales</taxon>
        <taxon>Kribbellaceae</taxon>
        <taxon>Kribbella</taxon>
    </lineage>
</organism>
<evidence type="ECO:0000313" key="2">
    <source>
        <dbReference type="EMBL" id="TDO35687.1"/>
    </source>
</evidence>
<dbReference type="OrthoDB" id="3828736at2"/>
<dbReference type="Proteomes" id="UP000295388">
    <property type="component" value="Unassembled WGS sequence"/>
</dbReference>
<dbReference type="AlphaFoldDB" id="A0A4R6JJ79"/>
<name>A0A4R6JJ79_9ACTN</name>
<gene>
    <name evidence="2" type="ORF">EV643_12298</name>
</gene>
<protein>
    <submittedName>
        <fullName evidence="2">Uncharacterized protein</fullName>
    </submittedName>
</protein>
<reference evidence="2 3" key="1">
    <citation type="submission" date="2019-03" db="EMBL/GenBank/DDBJ databases">
        <title>Genomic Encyclopedia of Type Strains, Phase III (KMG-III): the genomes of soil and plant-associated and newly described type strains.</title>
        <authorList>
            <person name="Whitman W."/>
        </authorList>
    </citation>
    <scope>NUCLEOTIDE SEQUENCE [LARGE SCALE GENOMIC DNA]</scope>
    <source>
        <strain evidence="2 3">VKM Ac-2527</strain>
    </source>
</reference>
<sequence>MTSIALLVGTTACSNDNPPEETPSSEQTPAAVDTPSSEVSTVTPTEVISRLSGAGYTCGRDGDYAICTTGAVAVWVLTGNHTRPPVVSLHSEGSADVAAAAIGKVLPQALELAQVSPAQPMVDWFGEQADETAAQTTEGDWQIDWSVEVDSEEPGAHLSLMDKLCTANCQAE</sequence>
<evidence type="ECO:0000313" key="3">
    <source>
        <dbReference type="Proteomes" id="UP000295388"/>
    </source>
</evidence>
<proteinExistence type="predicted"/>
<feature type="compositionally biased region" description="Low complexity" evidence="1">
    <location>
        <begin position="22"/>
        <end position="43"/>
    </location>
</feature>
<dbReference type="EMBL" id="SNWQ01000022">
    <property type="protein sequence ID" value="TDO35687.1"/>
    <property type="molecule type" value="Genomic_DNA"/>
</dbReference>
<keyword evidence="3" id="KW-1185">Reference proteome</keyword>
<comment type="caution">
    <text evidence="2">The sequence shown here is derived from an EMBL/GenBank/DDBJ whole genome shotgun (WGS) entry which is preliminary data.</text>
</comment>
<accession>A0A4R6JJ79</accession>
<evidence type="ECO:0000256" key="1">
    <source>
        <dbReference type="SAM" id="MobiDB-lite"/>
    </source>
</evidence>
<dbReference type="RefSeq" id="WP_133804444.1">
    <property type="nucleotide sequence ID" value="NZ_SNWQ01000022.1"/>
</dbReference>
<feature type="region of interest" description="Disordered" evidence="1">
    <location>
        <begin position="9"/>
        <end position="43"/>
    </location>
</feature>